<reference evidence="6 7" key="1">
    <citation type="journal article" date="1999" name="Science">
        <title>Genome sequence of the radioresistant bacterium Deinococcus radiodurans R1.</title>
        <authorList>
            <person name="White O."/>
            <person name="Eisen J.A."/>
            <person name="Heidelberg J.F."/>
            <person name="Hickey E.K."/>
            <person name="Peterson J.D."/>
            <person name="Dodson R.J."/>
            <person name="Haft D.H."/>
            <person name="Gwinn M.L."/>
            <person name="Nelson W.C."/>
            <person name="Richardson D.L."/>
            <person name="Moffat K.S."/>
            <person name="Qin H."/>
            <person name="Jiang L."/>
            <person name="Pamphile W."/>
            <person name="Crosby M."/>
            <person name="Shen M."/>
            <person name="Vamathevan J.J."/>
            <person name="Lam P."/>
            <person name="McDonald L."/>
            <person name="Utterback T."/>
            <person name="Zalewski C."/>
            <person name="Makarova K.S."/>
            <person name="Aravind L."/>
            <person name="Daly M.J."/>
            <person name="Minton K.W."/>
            <person name="Fleischmann R.D."/>
            <person name="Ketchum K.A."/>
            <person name="Nelson K.E."/>
            <person name="Salzberg S."/>
            <person name="Smith H.O."/>
            <person name="Venter J.C."/>
            <person name="Fraser C.M."/>
        </authorList>
    </citation>
    <scope>NUCLEOTIDE SEQUENCE [LARGE SCALE GENOMIC DNA]</scope>
    <source>
        <strain evidence="7">ATCC 13939 / DSM 20539 / JCM 16871 / LMG 4051 / NBRC 15346 / NCIMB 9279 / R1 / VKM B-1422</strain>
    </source>
</reference>
<accession>Q9RWE9</accession>
<evidence type="ECO:0000256" key="2">
    <source>
        <dbReference type="ARBA" id="ARBA00023125"/>
    </source>
</evidence>
<evidence type="ECO:0000256" key="3">
    <source>
        <dbReference type="ARBA" id="ARBA00023163"/>
    </source>
</evidence>
<name>Q9RWE9_DEIRA</name>
<gene>
    <name evidence="6" type="ordered locus">DR_0720</name>
</gene>
<dbReference type="EnsemblBacteria" id="AAF10298">
    <property type="protein sequence ID" value="AAF10298"/>
    <property type="gene ID" value="DR_0720"/>
</dbReference>
<dbReference type="PROSITE" id="PS50977">
    <property type="entry name" value="HTH_TETR_2"/>
    <property type="match status" value="1"/>
</dbReference>
<dbReference type="InterPro" id="IPR050109">
    <property type="entry name" value="HTH-type_TetR-like_transc_reg"/>
</dbReference>
<dbReference type="PaxDb" id="243230-DR_0720"/>
<dbReference type="GO" id="GO:0000976">
    <property type="term" value="F:transcription cis-regulatory region binding"/>
    <property type="evidence" value="ECO:0000318"/>
    <property type="project" value="GO_Central"/>
</dbReference>
<dbReference type="PATRIC" id="fig|243230.17.peg.898"/>
<dbReference type="eggNOG" id="COG1309">
    <property type="taxonomic scope" value="Bacteria"/>
</dbReference>
<dbReference type="SUPFAM" id="SSF48498">
    <property type="entry name" value="Tetracyclin repressor-like, C-terminal domain"/>
    <property type="match status" value="1"/>
</dbReference>
<dbReference type="PANTHER" id="PTHR30055:SF239">
    <property type="entry name" value="TRANSCRIPTIONAL REGULATORY PROTEIN"/>
    <property type="match status" value="1"/>
</dbReference>
<dbReference type="PRINTS" id="PR00455">
    <property type="entry name" value="HTHTETR"/>
</dbReference>
<dbReference type="Gene3D" id="1.10.10.60">
    <property type="entry name" value="Homeodomain-like"/>
    <property type="match status" value="1"/>
</dbReference>
<dbReference type="SUPFAM" id="SSF46689">
    <property type="entry name" value="Homeodomain-like"/>
    <property type="match status" value="1"/>
</dbReference>
<dbReference type="OrthoDB" id="63332at2"/>
<dbReference type="InterPro" id="IPR001647">
    <property type="entry name" value="HTH_TetR"/>
</dbReference>
<evidence type="ECO:0000256" key="1">
    <source>
        <dbReference type="ARBA" id="ARBA00023015"/>
    </source>
</evidence>
<dbReference type="InterPro" id="IPR025996">
    <property type="entry name" value="MT1864/Rv1816-like_C"/>
</dbReference>
<sequence>MFVFMVNTVRFQAQAVKTYTVRSMPYPAKLSRESVLDAAQQLVEEQGAEALTMRTLAERLEVRPSSLYRHFAHREALLWAIGEQAARGLQQALQDAAAGQPARPALDAAARAYLAYARQHPHLYALLLTTPPELTPEQLAASAGKHLWNTLLALVGSLSGNPDDTPNAVALWTFLHGYAELERSGMFGASGPQGGLDIGLNALLGQMEGEAPAKT</sequence>
<dbReference type="STRING" id="243230.DR_0720"/>
<keyword evidence="7" id="KW-1185">Reference proteome</keyword>
<feature type="domain" description="HTH tetR-type" evidence="5">
    <location>
        <begin position="29"/>
        <end position="89"/>
    </location>
</feature>
<dbReference type="Proteomes" id="UP000002524">
    <property type="component" value="Chromosome 1"/>
</dbReference>
<dbReference type="InterPro" id="IPR009057">
    <property type="entry name" value="Homeodomain-like_sf"/>
</dbReference>
<feature type="DNA-binding region" description="H-T-H motif" evidence="4">
    <location>
        <begin position="52"/>
        <end position="71"/>
    </location>
</feature>
<evidence type="ECO:0000259" key="5">
    <source>
        <dbReference type="PROSITE" id="PS50977"/>
    </source>
</evidence>
<protein>
    <submittedName>
        <fullName evidence="6">Transcriptional regulator, TetR family</fullName>
    </submittedName>
</protein>
<dbReference type="PANTHER" id="PTHR30055">
    <property type="entry name" value="HTH-TYPE TRANSCRIPTIONAL REGULATOR RUTR"/>
    <property type="match status" value="1"/>
</dbReference>
<evidence type="ECO:0000313" key="7">
    <source>
        <dbReference type="Proteomes" id="UP000002524"/>
    </source>
</evidence>
<dbReference type="Pfam" id="PF00440">
    <property type="entry name" value="TetR_N"/>
    <property type="match status" value="1"/>
</dbReference>
<dbReference type="EMBL" id="AE000513">
    <property type="protein sequence ID" value="AAF10298.1"/>
    <property type="molecule type" value="Genomic_DNA"/>
</dbReference>
<dbReference type="HOGENOM" id="CLU_069356_40_3_0"/>
<organism evidence="6 7">
    <name type="scientific">Deinococcus radiodurans (strain ATCC 13939 / DSM 20539 / JCM 16871 / CCUG 27074 / LMG 4051 / NBRC 15346 / NCIMB 9279 / VKM B-1422 / R1)</name>
    <dbReference type="NCBI Taxonomy" id="243230"/>
    <lineage>
        <taxon>Bacteria</taxon>
        <taxon>Thermotogati</taxon>
        <taxon>Deinococcota</taxon>
        <taxon>Deinococci</taxon>
        <taxon>Deinococcales</taxon>
        <taxon>Deinococcaceae</taxon>
        <taxon>Deinococcus</taxon>
    </lineage>
</organism>
<dbReference type="PIR" id="B75484">
    <property type="entry name" value="B75484"/>
</dbReference>
<dbReference type="GO" id="GO:0006355">
    <property type="term" value="P:regulation of DNA-templated transcription"/>
    <property type="evidence" value="ECO:0000318"/>
    <property type="project" value="GO_Central"/>
</dbReference>
<keyword evidence="2 4" id="KW-0238">DNA-binding</keyword>
<dbReference type="KEGG" id="dra:DR_0720"/>
<keyword evidence="1" id="KW-0805">Transcription regulation</keyword>
<dbReference type="InterPro" id="IPR036271">
    <property type="entry name" value="Tet_transcr_reg_TetR-rel_C_sf"/>
</dbReference>
<keyword evidence="3" id="KW-0804">Transcription</keyword>
<dbReference type="InParanoid" id="Q9RWE9"/>
<evidence type="ECO:0000313" key="6">
    <source>
        <dbReference type="EMBL" id="AAF10298.1"/>
    </source>
</evidence>
<dbReference type="Pfam" id="PF13305">
    <property type="entry name" value="TetR_C_33"/>
    <property type="match status" value="1"/>
</dbReference>
<dbReference type="Gene3D" id="1.10.357.10">
    <property type="entry name" value="Tetracycline Repressor, domain 2"/>
    <property type="match status" value="1"/>
</dbReference>
<proteinExistence type="predicted"/>
<dbReference type="GO" id="GO:0003700">
    <property type="term" value="F:DNA-binding transcription factor activity"/>
    <property type="evidence" value="ECO:0000318"/>
    <property type="project" value="GO_Central"/>
</dbReference>
<evidence type="ECO:0000256" key="4">
    <source>
        <dbReference type="PROSITE-ProRule" id="PRU00335"/>
    </source>
</evidence>
<dbReference type="AlphaFoldDB" id="Q9RWE9"/>